<feature type="transmembrane region" description="Helical" evidence="5">
    <location>
        <begin position="324"/>
        <end position="343"/>
    </location>
</feature>
<feature type="transmembrane region" description="Helical" evidence="5">
    <location>
        <begin position="299"/>
        <end position="318"/>
    </location>
</feature>
<dbReference type="Pfam" id="PF25145">
    <property type="entry name" value="NfeD1b_N"/>
    <property type="match status" value="1"/>
</dbReference>
<keyword evidence="4 5" id="KW-0472">Membrane</keyword>
<feature type="domain" description="NfeD1b N-terminal" evidence="8">
    <location>
        <begin position="32"/>
        <end position="207"/>
    </location>
</feature>
<dbReference type="InterPro" id="IPR056738">
    <property type="entry name" value="NfeD1b_N"/>
</dbReference>
<dbReference type="RefSeq" id="WP_038264997.1">
    <property type="nucleotide sequence ID" value="NZ_FSRH01000002.1"/>
</dbReference>
<evidence type="ECO:0000259" key="7">
    <source>
        <dbReference type="Pfam" id="PF24961"/>
    </source>
</evidence>
<dbReference type="EMBL" id="JJMM01000011">
    <property type="protein sequence ID" value="KDR95078.1"/>
    <property type="molecule type" value="Genomic_DNA"/>
</dbReference>
<dbReference type="SUPFAM" id="SSF52096">
    <property type="entry name" value="ClpP/crotonase"/>
    <property type="match status" value="1"/>
</dbReference>
<organism evidence="9 10">
    <name type="scientific">Peptoclostridium litorale DSM 5388</name>
    <dbReference type="NCBI Taxonomy" id="1121324"/>
    <lineage>
        <taxon>Bacteria</taxon>
        <taxon>Bacillati</taxon>
        <taxon>Bacillota</taxon>
        <taxon>Clostridia</taxon>
        <taxon>Peptostreptococcales</taxon>
        <taxon>Peptoclostridiaceae</taxon>
        <taxon>Peptoclostridium</taxon>
    </lineage>
</organism>
<feature type="domain" description="NfeD integral membrane" evidence="7">
    <location>
        <begin position="229"/>
        <end position="342"/>
    </location>
</feature>
<dbReference type="PANTHER" id="PTHR33507">
    <property type="entry name" value="INNER MEMBRANE PROTEIN YBBJ"/>
    <property type="match status" value="1"/>
</dbReference>
<dbReference type="InterPro" id="IPR002810">
    <property type="entry name" value="NfeD-like_C"/>
</dbReference>
<dbReference type="OrthoDB" id="9806253at2"/>
<dbReference type="STRING" id="1121324.CLIT_11c01070"/>
<evidence type="ECO:0000313" key="10">
    <source>
        <dbReference type="Proteomes" id="UP000027946"/>
    </source>
</evidence>
<evidence type="ECO:0000256" key="4">
    <source>
        <dbReference type="ARBA" id="ARBA00023136"/>
    </source>
</evidence>
<comment type="caution">
    <text evidence="9">The sequence shown here is derived from an EMBL/GenBank/DDBJ whole genome shotgun (WGS) entry which is preliminary data.</text>
</comment>
<feature type="transmembrane region" description="Helical" evidence="5">
    <location>
        <begin position="234"/>
        <end position="267"/>
    </location>
</feature>
<sequence length="433" mass="46491">MKRTVFKYIVPILVMILSIGGITGAIDDKKSIYVIEVKTEVTPGLYNYINNSIQKAEDEGADLILFEIDTFGGRVDSAINISDVIISSTVPTAAYINKKAISAGVLISISCDDIYMAPGATIGSAETIPATEKNISFWKKQLKTVAEEKGRDPEVVMAMADKDMEIEGLIEKGKLLNLTTNEAVEIGFIDGKALNRRQIYESLGIENFSETEIESTVVEDFINIISSSYVAPILLALGFIGMVIEIITPGFGVGGIISIIGFSLFFMGSILGGSAQILSVVVFMIGMVLLVIEAAAPGFGVFGVLGISSVIMSVVMASRSIAQAVMYIVIAIALTAAVITVIFKKLPKRKLSKTLLLDTNLNTDEGYISSEGKSQYLGKEGVCLSFLRPSGKIEIEGEMLDAIAESGLIEKGEKVKVIRVEGSKIIVRKKGEE</sequence>
<evidence type="ECO:0000259" key="6">
    <source>
        <dbReference type="Pfam" id="PF01957"/>
    </source>
</evidence>
<name>A0A069REB3_PEPLI</name>
<dbReference type="Gene3D" id="2.40.50.140">
    <property type="entry name" value="Nucleic acid-binding proteins"/>
    <property type="match status" value="1"/>
</dbReference>
<dbReference type="CDD" id="cd07021">
    <property type="entry name" value="Clp_protease_NfeD_like"/>
    <property type="match status" value="1"/>
</dbReference>
<evidence type="ECO:0000259" key="8">
    <source>
        <dbReference type="Pfam" id="PF25145"/>
    </source>
</evidence>
<keyword evidence="2 5" id="KW-0812">Transmembrane</keyword>
<dbReference type="PANTHER" id="PTHR33507:SF3">
    <property type="entry name" value="INNER MEMBRANE PROTEIN YBBJ"/>
    <property type="match status" value="1"/>
</dbReference>
<dbReference type="InterPro" id="IPR052165">
    <property type="entry name" value="Membrane_assoc_protease"/>
</dbReference>
<dbReference type="Pfam" id="PF24961">
    <property type="entry name" value="NfeD_membrane"/>
    <property type="match status" value="1"/>
</dbReference>
<feature type="domain" description="NfeD-like C-terminal" evidence="6">
    <location>
        <begin position="374"/>
        <end position="429"/>
    </location>
</feature>
<dbReference type="Pfam" id="PF01957">
    <property type="entry name" value="NfeD"/>
    <property type="match status" value="1"/>
</dbReference>
<keyword evidence="10" id="KW-1185">Reference proteome</keyword>
<comment type="subcellular location">
    <subcellularLocation>
        <location evidence="1">Membrane</location>
        <topology evidence="1">Multi-pass membrane protein</topology>
    </subcellularLocation>
</comment>
<dbReference type="AlphaFoldDB" id="A0A069REB3"/>
<keyword evidence="3 5" id="KW-1133">Transmembrane helix</keyword>
<reference evidence="9 10" key="1">
    <citation type="submission" date="2014-03" db="EMBL/GenBank/DDBJ databases">
        <title>Genome sequence of Clostridium litorale W6, DSM 5388.</title>
        <authorList>
            <person name="Poehlein A."/>
            <person name="Jagirdar A."/>
            <person name="Khonsari B."/>
            <person name="Chibani C.M."/>
            <person name="Gutierrez Gutierrez D.A."/>
            <person name="Davydova E."/>
            <person name="Alghaithi H.S."/>
            <person name="Nair K.P."/>
            <person name="Dhamotharan K."/>
            <person name="Chandran L."/>
            <person name="G W."/>
            <person name="Daniel R."/>
        </authorList>
    </citation>
    <scope>NUCLEOTIDE SEQUENCE [LARGE SCALE GENOMIC DNA]</scope>
    <source>
        <strain evidence="9 10">W6</strain>
    </source>
</reference>
<dbReference type="InterPro" id="IPR012340">
    <property type="entry name" value="NA-bd_OB-fold"/>
</dbReference>
<evidence type="ECO:0000313" key="9">
    <source>
        <dbReference type="EMBL" id="KDR95078.1"/>
    </source>
</evidence>
<proteinExistence type="predicted"/>
<feature type="transmembrane region" description="Helical" evidence="5">
    <location>
        <begin position="6"/>
        <end position="26"/>
    </location>
</feature>
<gene>
    <name evidence="9" type="ORF">CLIT_11c01070</name>
</gene>
<evidence type="ECO:0000256" key="2">
    <source>
        <dbReference type="ARBA" id="ARBA00022692"/>
    </source>
</evidence>
<dbReference type="eggNOG" id="COG1030">
    <property type="taxonomic scope" value="Bacteria"/>
</dbReference>
<dbReference type="InterPro" id="IPR029045">
    <property type="entry name" value="ClpP/crotonase-like_dom_sf"/>
</dbReference>
<protein>
    <submittedName>
        <fullName evidence="9">Uncharacterized protein</fullName>
    </submittedName>
</protein>
<dbReference type="InterPro" id="IPR056739">
    <property type="entry name" value="NfeD_membrane"/>
</dbReference>
<accession>A0A069REB3</accession>
<evidence type="ECO:0000256" key="1">
    <source>
        <dbReference type="ARBA" id="ARBA00004141"/>
    </source>
</evidence>
<evidence type="ECO:0000256" key="5">
    <source>
        <dbReference type="SAM" id="Phobius"/>
    </source>
</evidence>
<dbReference type="Proteomes" id="UP000027946">
    <property type="component" value="Unassembled WGS sequence"/>
</dbReference>
<evidence type="ECO:0000256" key="3">
    <source>
        <dbReference type="ARBA" id="ARBA00022989"/>
    </source>
</evidence>
<dbReference type="Gene3D" id="3.90.226.10">
    <property type="entry name" value="2-enoyl-CoA Hydratase, Chain A, domain 1"/>
    <property type="match status" value="1"/>
</dbReference>
<dbReference type="SUPFAM" id="SSF141322">
    <property type="entry name" value="NfeD domain-like"/>
    <property type="match status" value="1"/>
</dbReference>
<dbReference type="GO" id="GO:0005886">
    <property type="term" value="C:plasma membrane"/>
    <property type="evidence" value="ECO:0007669"/>
    <property type="project" value="TreeGrafter"/>
</dbReference>